<dbReference type="AlphaFoldDB" id="A0A1G7LSP8"/>
<dbReference type="Pfam" id="PF13875">
    <property type="entry name" value="DUF4202"/>
    <property type="match status" value="1"/>
</dbReference>
<dbReference type="Proteomes" id="UP000199045">
    <property type="component" value="Unassembled WGS sequence"/>
</dbReference>
<proteinExistence type="predicted"/>
<evidence type="ECO:0000313" key="1">
    <source>
        <dbReference type="EMBL" id="SDF51989.1"/>
    </source>
</evidence>
<accession>A0A1G7LSP8</accession>
<dbReference type="PANTHER" id="PTHR41729">
    <property type="entry name" value="GLUTAMYL-TRNA SYNTHETASE"/>
    <property type="match status" value="1"/>
</dbReference>
<dbReference type="EMBL" id="FNBN01000002">
    <property type="protein sequence ID" value="SDF51989.1"/>
    <property type="molecule type" value="Genomic_DNA"/>
</dbReference>
<evidence type="ECO:0008006" key="3">
    <source>
        <dbReference type="Google" id="ProtNLM"/>
    </source>
</evidence>
<gene>
    <name evidence="1" type="ORF">SAMN04488121_102159</name>
</gene>
<evidence type="ECO:0000313" key="2">
    <source>
        <dbReference type="Proteomes" id="UP000199045"/>
    </source>
</evidence>
<organism evidence="1 2">
    <name type="scientific">Chitinophaga filiformis</name>
    <name type="common">Myxococcus filiformis</name>
    <name type="synonym">Flexibacter filiformis</name>
    <dbReference type="NCBI Taxonomy" id="104663"/>
    <lineage>
        <taxon>Bacteria</taxon>
        <taxon>Pseudomonadati</taxon>
        <taxon>Bacteroidota</taxon>
        <taxon>Chitinophagia</taxon>
        <taxon>Chitinophagales</taxon>
        <taxon>Chitinophagaceae</taxon>
        <taxon>Chitinophaga</taxon>
    </lineage>
</organism>
<name>A0A1G7LSP8_CHIFI</name>
<protein>
    <recommendedName>
        <fullName evidence="3">DUF4202 domain-containing protein</fullName>
    </recommendedName>
</protein>
<dbReference type="STRING" id="104663.SAMN04488121_102159"/>
<dbReference type="PANTHER" id="PTHR41729:SF1">
    <property type="entry name" value="GLUTAMYL-TRNA SYNTHETASE"/>
    <property type="match status" value="1"/>
</dbReference>
<sequence>MIDVIPEIFTGVTTMNFTHGIWYFLFYIYSNLSNDTIKLLVFMTKIEQAFQLFDAYNQQDPSEVIWDGNRYPSEYFYAIQLYEWVKKLNPEASEPLLLASRCQHIGRWEIDRKTYPDGRVGYLKWRNDLSHFHAQKATEILQSLGYDADIIARVNEIVLKKRLKTDTEVQTMEDALCLVFLSFQYDDLIKKHEEEKMIGILQKTWAKMSEKGRQVALSLTYSEAGQMLLNKALKGAG</sequence>
<reference evidence="1 2" key="1">
    <citation type="submission" date="2016-10" db="EMBL/GenBank/DDBJ databases">
        <authorList>
            <person name="de Groot N.N."/>
        </authorList>
    </citation>
    <scope>NUCLEOTIDE SEQUENCE [LARGE SCALE GENOMIC DNA]</scope>
    <source>
        <strain evidence="1 2">DSM 527</strain>
    </source>
</reference>
<dbReference type="InterPro" id="IPR025255">
    <property type="entry name" value="DUF4202"/>
</dbReference>